<dbReference type="GeneTree" id="ENSGT00390000007773"/>
<dbReference type="AlphaFoldDB" id="A0A8C4QZX1"/>
<organism evidence="16 17">
    <name type="scientific">Eptatretus burgeri</name>
    <name type="common">Inshore hagfish</name>
    <dbReference type="NCBI Taxonomy" id="7764"/>
    <lineage>
        <taxon>Eukaryota</taxon>
        <taxon>Metazoa</taxon>
        <taxon>Chordata</taxon>
        <taxon>Craniata</taxon>
        <taxon>Vertebrata</taxon>
        <taxon>Cyclostomata</taxon>
        <taxon>Myxini</taxon>
        <taxon>Myxiniformes</taxon>
        <taxon>Myxinidae</taxon>
        <taxon>Eptatretinae</taxon>
        <taxon>Eptatretus</taxon>
    </lineage>
</organism>
<dbReference type="FunFam" id="1.20.960.40:FF:000002">
    <property type="entry name" value="LisH domain-containing protein FOPNL"/>
    <property type="match status" value="1"/>
</dbReference>
<comment type="function">
    <text evidence="9">Involved in the biogenesis of cilia. Required for the recruitment of PLK1 to centrosomes and S phase progression.</text>
</comment>
<feature type="compositionally biased region" description="Basic and acidic residues" evidence="13">
    <location>
        <begin position="237"/>
        <end position="246"/>
    </location>
</feature>
<dbReference type="GO" id="GO:0034453">
    <property type="term" value="P:microtubule anchoring"/>
    <property type="evidence" value="ECO:0007669"/>
    <property type="project" value="InterPro"/>
</dbReference>
<evidence type="ECO:0000256" key="4">
    <source>
        <dbReference type="ARBA" id="ARBA00005385"/>
    </source>
</evidence>
<dbReference type="PANTHER" id="PTHR15431:SF19">
    <property type="entry name" value="CENTROSOMAL PROTEIN 20-RELATED"/>
    <property type="match status" value="1"/>
</dbReference>
<evidence type="ECO:0000256" key="8">
    <source>
        <dbReference type="ARBA" id="ARBA00023273"/>
    </source>
</evidence>
<reference evidence="16" key="1">
    <citation type="submission" date="2025-08" db="UniProtKB">
        <authorList>
            <consortium name="Ensembl"/>
        </authorList>
    </citation>
    <scope>IDENTIFICATION</scope>
</reference>
<dbReference type="Proteomes" id="UP000694388">
    <property type="component" value="Unplaced"/>
</dbReference>
<evidence type="ECO:0000256" key="13">
    <source>
        <dbReference type="SAM" id="MobiDB-lite"/>
    </source>
</evidence>
<dbReference type="PANTHER" id="PTHR15431">
    <property type="entry name" value="FGFR1 ONCOGENE PARTNER/LISH DOMAIN-CONTAINING PROTEIN"/>
    <property type="match status" value="1"/>
</dbReference>
<dbReference type="SMART" id="SM00667">
    <property type="entry name" value="LisH"/>
    <property type="match status" value="1"/>
</dbReference>
<dbReference type="PROSITE" id="PS50896">
    <property type="entry name" value="LISH"/>
    <property type="match status" value="1"/>
</dbReference>
<keyword evidence="8" id="KW-0966">Cell projection</keyword>
<evidence type="ECO:0000256" key="7">
    <source>
        <dbReference type="ARBA" id="ARBA00023212"/>
    </source>
</evidence>
<evidence type="ECO:0000259" key="15">
    <source>
        <dbReference type="Pfam" id="PF16756"/>
    </source>
</evidence>
<evidence type="ECO:0000256" key="9">
    <source>
        <dbReference type="ARBA" id="ARBA00055043"/>
    </source>
</evidence>
<protein>
    <recommendedName>
        <fullName evidence="10">Centrosomal protein 20</fullName>
    </recommendedName>
    <alternativeName>
        <fullName evidence="11">FGFR1OP N-terminal-like protein</fullName>
    </alternativeName>
    <alternativeName>
        <fullName evidence="12">LisH domain-containing protein FOPNL</fullName>
    </alternativeName>
</protein>
<evidence type="ECO:0000256" key="2">
    <source>
        <dbReference type="ARBA" id="ARBA00004463"/>
    </source>
</evidence>
<dbReference type="InterPro" id="IPR018993">
    <property type="entry name" value="FOP_dimerisation-dom_N"/>
</dbReference>
<name>A0A8C4QZX1_EPTBU</name>
<dbReference type="GO" id="GO:0034451">
    <property type="term" value="C:centriolar satellite"/>
    <property type="evidence" value="ECO:0007669"/>
    <property type="project" value="UniProtKB-SubCell"/>
</dbReference>
<keyword evidence="17" id="KW-1185">Reference proteome</keyword>
<sequence>MASVDELKNVLKETLEQRGLLGQVRAQVRAAVFSALDEQNVPRPSLPNSNLLINELIREYLEHNQYKYTASVLLAEAGQPETPLGREFLTQELNISTDEKMEDVPLLYGMLSHFLQHGEISQEKIPARLHPDRQCSSSGLSHKLRERLMLLRKEYDLAQRKLLKVEKFAIARKSPQLMGQAVAQAKIIGAQVNKGNNFTASKLGKPIHGSGAVKETEMLSKSDNAFAGKTYSDTESEEKAHKNASERKRRVYSQVSSTREEKTHLFQARQSMPIVFTRKEIDSEAANVSQSVSCTPRVDCIVGASYEITSDKIYSLSNITDLTTTVQLEEATNNNPESKEINSCHPEQDNLVSLVTTALGNLETDKKDERTLPGSLEFGKTDLKQGVESCGSDTIPYSPLIVENPLSVRDCVTDTEVCCESLCRKSRSGRRHKKSCHKKEKACATTPMWAGVRVDEHQESSKCQGEYEEPRQPLCAEVEFESHSGELVSTQSDTLTECLDGMDVEHPEVLPRTSLENQLTTKECIESAMDTPIRIEQRNDKIEEASMLSGEICQGVLEDPQNLEELAFSFGLALSCLQTCPQALDPQEFVLPENLFTEEKQSKEETVGAKVDGDPHSCELPQCQQLPRLSPVFTIQSVQKWKVHAMCSSFWEVDGHLMSCLAIAQDHQVTLWVYCTESAKWKEQNTWEISNDLEIKELIPLKDSRHVMLLAVSEILSVLWVQRSLANHRVLLDGHLVGPVAAIPGCRVACYFNVQDGACASVITLTPDGRNESEVILEDPDSPIISLSTVLDQDEALVATTRDLRLLVWNILSGHVILTVPLDFLTDPALCKEAYSESGILLVLLLHRSGVVMGDPCSTCLWTLAAVNPNTALHFVIQECVLSSPHNDWYVREALQANLLAGVLHCGTVVLWDVPSGQALAACSAPQAVSWTALAWIESMLLLGAEDGSVHSVHYSCTSQA</sequence>
<dbReference type="Ensembl" id="ENSEBUT00000022652.1">
    <property type="protein sequence ID" value="ENSEBUP00000022076.1"/>
    <property type="gene ID" value="ENSEBUG00000013616.1"/>
</dbReference>
<comment type="similarity">
    <text evidence="4">Belongs to the CEP43 family.</text>
</comment>
<evidence type="ECO:0000256" key="12">
    <source>
        <dbReference type="ARBA" id="ARBA00081996"/>
    </source>
</evidence>
<dbReference type="InterPro" id="IPR006594">
    <property type="entry name" value="LisH"/>
</dbReference>
<reference evidence="16" key="2">
    <citation type="submission" date="2025-09" db="UniProtKB">
        <authorList>
            <consortium name="Ensembl"/>
        </authorList>
    </citation>
    <scope>IDENTIFICATION</scope>
</reference>
<feature type="region of interest" description="Disordered" evidence="13">
    <location>
        <begin position="229"/>
        <end position="262"/>
    </location>
</feature>
<dbReference type="Gene3D" id="2.130.10.10">
    <property type="entry name" value="YVTN repeat-like/Quinoprotein amine dehydrogenase"/>
    <property type="match status" value="1"/>
</dbReference>
<evidence type="ECO:0000259" key="14">
    <source>
        <dbReference type="Pfam" id="PF09398"/>
    </source>
</evidence>
<dbReference type="Pfam" id="PF16756">
    <property type="entry name" value="PALB2_WD40"/>
    <property type="match status" value="1"/>
</dbReference>
<dbReference type="InterPro" id="IPR036322">
    <property type="entry name" value="WD40_repeat_dom_sf"/>
</dbReference>
<dbReference type="Pfam" id="PF09398">
    <property type="entry name" value="FOP_dimer"/>
    <property type="match status" value="1"/>
</dbReference>
<evidence type="ECO:0000256" key="3">
    <source>
        <dbReference type="ARBA" id="ARBA00004607"/>
    </source>
</evidence>
<feature type="domain" description="FGFR1 oncogene partner (FOP) N-terminal dimerisation" evidence="14">
    <location>
        <begin position="52"/>
        <end position="113"/>
    </location>
</feature>
<keyword evidence="5" id="KW-0963">Cytoplasm</keyword>
<dbReference type="InterPro" id="IPR015943">
    <property type="entry name" value="WD40/YVTN_repeat-like_dom_sf"/>
</dbReference>
<comment type="subcellular location">
    <subcellularLocation>
        <location evidence="1">Cytoplasm</location>
        <location evidence="1">Cytoskeleton</location>
        <location evidence="1">Cilium basal body</location>
    </subcellularLocation>
    <subcellularLocation>
        <location evidence="3">Cytoplasm</location>
        <location evidence="3">Cytoskeleton</location>
        <location evidence="3">Microtubule organizing center</location>
        <location evidence="3">Centrosome</location>
        <location evidence="3">Centriolar satellite</location>
    </subcellularLocation>
    <subcellularLocation>
        <location evidence="2">Cytoplasmic granule</location>
    </subcellularLocation>
</comment>
<dbReference type="Gene3D" id="1.20.960.40">
    <property type="match status" value="1"/>
</dbReference>
<dbReference type="SUPFAM" id="SSF50978">
    <property type="entry name" value="WD40 repeat-like"/>
    <property type="match status" value="1"/>
</dbReference>
<evidence type="ECO:0000256" key="11">
    <source>
        <dbReference type="ARBA" id="ARBA00076755"/>
    </source>
</evidence>
<dbReference type="GO" id="GO:0060271">
    <property type="term" value="P:cilium assembly"/>
    <property type="evidence" value="ECO:0007669"/>
    <property type="project" value="TreeGrafter"/>
</dbReference>
<accession>A0A8C4QZX1</accession>
<evidence type="ECO:0000256" key="10">
    <source>
        <dbReference type="ARBA" id="ARBA00070736"/>
    </source>
</evidence>
<dbReference type="GO" id="GO:0036064">
    <property type="term" value="C:ciliary basal body"/>
    <property type="evidence" value="ECO:0007669"/>
    <property type="project" value="TreeGrafter"/>
</dbReference>
<evidence type="ECO:0000256" key="5">
    <source>
        <dbReference type="ARBA" id="ARBA00022490"/>
    </source>
</evidence>
<feature type="domain" description="Partner and localiser of BRCA2 WD40" evidence="15">
    <location>
        <begin position="646"/>
        <end position="951"/>
    </location>
</feature>
<evidence type="ECO:0000313" key="16">
    <source>
        <dbReference type="Ensembl" id="ENSEBUP00000022076.1"/>
    </source>
</evidence>
<keyword evidence="7" id="KW-0206">Cytoskeleton</keyword>
<dbReference type="InterPro" id="IPR031920">
    <property type="entry name" value="PALB2_WD40"/>
</dbReference>
<dbReference type="GO" id="GO:0031514">
    <property type="term" value="C:motile cilium"/>
    <property type="evidence" value="ECO:0007669"/>
    <property type="project" value="TreeGrafter"/>
</dbReference>
<proteinExistence type="inferred from homology"/>
<evidence type="ECO:0000256" key="6">
    <source>
        <dbReference type="ARBA" id="ARBA00022794"/>
    </source>
</evidence>
<keyword evidence="6" id="KW-0970">Cilium biogenesis/degradation</keyword>
<evidence type="ECO:0000256" key="1">
    <source>
        <dbReference type="ARBA" id="ARBA00004120"/>
    </source>
</evidence>
<evidence type="ECO:0000313" key="17">
    <source>
        <dbReference type="Proteomes" id="UP000694388"/>
    </source>
</evidence>